<dbReference type="Pfam" id="PF17645">
    <property type="entry name" value="Amdase"/>
    <property type="match status" value="1"/>
</dbReference>
<dbReference type="PANTHER" id="PTHR40267">
    <property type="entry name" value="BLR3294 PROTEIN"/>
    <property type="match status" value="1"/>
</dbReference>
<dbReference type="Proteomes" id="UP001320122">
    <property type="component" value="Unassembled WGS sequence"/>
</dbReference>
<dbReference type="PANTHER" id="PTHR40267:SF1">
    <property type="entry name" value="BLR3294 PROTEIN"/>
    <property type="match status" value="1"/>
</dbReference>
<evidence type="ECO:0000313" key="1">
    <source>
        <dbReference type="EMBL" id="MCE8022085.1"/>
    </source>
</evidence>
<gene>
    <name evidence="1" type="ORF">HOP51_18510</name>
</gene>
<dbReference type="InterPro" id="IPR053714">
    <property type="entry name" value="Iso_Racemase_Enz_sf"/>
</dbReference>
<accession>A0ABS9AJW8</accession>
<dbReference type="PIRSF" id="PIRSF015736">
    <property type="entry name" value="MI"/>
    <property type="match status" value="1"/>
</dbReference>
<name>A0ABS9AJW8_9GAMM</name>
<evidence type="ECO:0000313" key="2">
    <source>
        <dbReference type="Proteomes" id="UP001320122"/>
    </source>
</evidence>
<protein>
    <submittedName>
        <fullName evidence="1">Arylmalonate decarboxylase</fullName>
    </submittedName>
</protein>
<dbReference type="InterPro" id="IPR026286">
    <property type="entry name" value="MaiA/AMDase"/>
</dbReference>
<keyword evidence="2" id="KW-1185">Reference proteome</keyword>
<reference evidence="1 2" key="1">
    <citation type="journal article" date="2021" name="Front. Microbiol.">
        <title>Aerobic Denitrification and Heterotrophic Sulfur Oxidation in the Genus Halomonas Revealed by Six Novel Species Characterizations and Genome-Based Analysis.</title>
        <authorList>
            <person name="Wang L."/>
            <person name="Shao Z."/>
        </authorList>
    </citation>
    <scope>NUCLEOTIDE SEQUENCE [LARGE SCALE GENOMIC DNA]</scope>
    <source>
        <strain evidence="1 2">MCCC 1A11036</strain>
    </source>
</reference>
<dbReference type="EMBL" id="JABFTT010000016">
    <property type="protein sequence ID" value="MCE8022085.1"/>
    <property type="molecule type" value="Genomic_DNA"/>
</dbReference>
<organism evidence="1 2">
    <name type="scientific">Billgrantia zhangzhouensis</name>
    <dbReference type="NCBI Taxonomy" id="2733481"/>
    <lineage>
        <taxon>Bacteria</taxon>
        <taxon>Pseudomonadati</taxon>
        <taxon>Pseudomonadota</taxon>
        <taxon>Gammaproteobacteria</taxon>
        <taxon>Oceanospirillales</taxon>
        <taxon>Halomonadaceae</taxon>
        <taxon>Billgrantia</taxon>
    </lineage>
</organism>
<sequence>MSTTRPKVGMIVPPAAGEVPPEAPGLYGDRVDFVAAGLGLWKLTPEGYNGVIQRVGKLSRELASEGAQAVSLMGTSLSFYRGPEYNTRLIEIMRAESGLPATTMSTSVLDALAMVGAKRLVVATPYVASVNRLLADFLVASELEVTRLHGSEIERVEDILAVSQEELLRLGRDAMQGVESADALLISCGGLRTEEVTRKLEVEFGIPVISSALAGAWGAVRLVGLSGQARAGGCLFSWDSSNKYNKNIGRFT</sequence>
<proteinExistence type="predicted"/>
<dbReference type="Gene3D" id="3.40.50.12500">
    <property type="match status" value="1"/>
</dbReference>
<comment type="caution">
    <text evidence="1">The sequence shown here is derived from an EMBL/GenBank/DDBJ whole genome shotgun (WGS) entry which is preliminary data.</text>
</comment>